<dbReference type="Gene3D" id="3.40.50.1110">
    <property type="entry name" value="SGNH hydrolase"/>
    <property type="match status" value="1"/>
</dbReference>
<evidence type="ECO:0000259" key="2">
    <source>
        <dbReference type="Pfam" id="PF13472"/>
    </source>
</evidence>
<feature type="domain" description="SGNH hydrolase-type esterase" evidence="2">
    <location>
        <begin position="225"/>
        <end position="413"/>
    </location>
</feature>
<name>A0A2P8Q9R7_9ACTN</name>
<dbReference type="SUPFAM" id="SSF52266">
    <property type="entry name" value="SGNH hydrolase"/>
    <property type="match status" value="1"/>
</dbReference>
<dbReference type="InterPro" id="IPR036514">
    <property type="entry name" value="SGNH_hydro_sf"/>
</dbReference>
<dbReference type="InterPro" id="IPR053140">
    <property type="entry name" value="GDSL_Rv0518-like"/>
</dbReference>
<accession>A0A2P8Q9R7</accession>
<sequence length="436" mass="44973">MDQNCRTNVGKSMMTHMCTRSAVALGALLLPAGVTTASATGVPVGDATTSASTATVTDIPWTGTWATAMENRSDVFADKTLRQIVHTSIGGSAARIQLSNRYGTVPVTVSNVHIAKSVSGSMVDNATDRYVTFSGAHGVTIPVGGTVVSDPAAFDVAADSDVAISFFVPTRTGYTQHGTAQQTNYYADGDQSANASLEGAATYGSYSLLSNLDVQAPDADGALVAFGASITDGLNSGFGTNHRWSNLLSGRLGESGRTVGVLNKGISGNNLLSDGSGSKGLTRFRPDVLDQPGVRWVIISDDPINDLLRTDAPTAEQLIEGLAELAGQAHDAGVKVFCSTLTPFRDTAVGAGWSERVEQDRQAINTYLRGSAGGCDAVVDQDAALRDPADPTRMSAALDSGDHLHPNDSGMQAIADAVPLAALDDAANATIPAGGR</sequence>
<evidence type="ECO:0000313" key="4">
    <source>
        <dbReference type="Proteomes" id="UP000240429"/>
    </source>
</evidence>
<evidence type="ECO:0000256" key="1">
    <source>
        <dbReference type="SAM" id="SignalP"/>
    </source>
</evidence>
<protein>
    <submittedName>
        <fullName evidence="3">GDSL family lipase</fullName>
    </submittedName>
</protein>
<dbReference type="InterPro" id="IPR013830">
    <property type="entry name" value="SGNH_hydro"/>
</dbReference>
<comment type="caution">
    <text evidence="3">The sequence shown here is derived from an EMBL/GenBank/DDBJ whole genome shotgun (WGS) entry which is preliminary data.</text>
</comment>
<proteinExistence type="predicted"/>
<feature type="signal peptide" evidence="1">
    <location>
        <begin position="1"/>
        <end position="39"/>
    </location>
</feature>
<feature type="chain" id="PRO_5015115452" evidence="1">
    <location>
        <begin position="40"/>
        <end position="436"/>
    </location>
</feature>
<dbReference type="Pfam" id="PF13472">
    <property type="entry name" value="Lipase_GDSL_2"/>
    <property type="match status" value="1"/>
</dbReference>
<evidence type="ECO:0000313" key="3">
    <source>
        <dbReference type="EMBL" id="PSM42968.1"/>
    </source>
</evidence>
<keyword evidence="1" id="KW-0732">Signal</keyword>
<keyword evidence="4" id="KW-1185">Reference proteome</keyword>
<organism evidence="3 4">
    <name type="scientific">Streptomyces dioscori</name>
    <dbReference type="NCBI Taxonomy" id="2109333"/>
    <lineage>
        <taxon>Bacteria</taxon>
        <taxon>Bacillati</taxon>
        <taxon>Actinomycetota</taxon>
        <taxon>Actinomycetes</taxon>
        <taxon>Kitasatosporales</taxon>
        <taxon>Streptomycetaceae</taxon>
        <taxon>Streptomyces</taxon>
        <taxon>Streptomyces aurantiacus group</taxon>
    </lineage>
</organism>
<dbReference type="Proteomes" id="UP000240429">
    <property type="component" value="Unassembled WGS sequence"/>
</dbReference>
<dbReference type="PANTHER" id="PTHR43784:SF2">
    <property type="entry name" value="GDSL-LIKE LIPASE_ACYLHYDROLASE, PUTATIVE (AFU_ORTHOLOGUE AFUA_2G00820)-RELATED"/>
    <property type="match status" value="1"/>
</dbReference>
<gene>
    <name evidence="3" type="ORF">C6Y14_12360</name>
</gene>
<dbReference type="EMBL" id="PYBJ01000007">
    <property type="protein sequence ID" value="PSM42968.1"/>
    <property type="molecule type" value="Genomic_DNA"/>
</dbReference>
<dbReference type="AlphaFoldDB" id="A0A2P8Q9R7"/>
<dbReference type="PANTHER" id="PTHR43784">
    <property type="entry name" value="GDSL-LIKE LIPASE/ACYLHYDROLASE, PUTATIVE (AFU_ORTHOLOGUE AFUA_2G00820)-RELATED"/>
    <property type="match status" value="1"/>
</dbReference>
<reference evidence="3 4" key="1">
    <citation type="submission" date="2018-03" db="EMBL/GenBank/DDBJ databases">
        <title>Streptomyces dioscori sp. nov., a novel endophytic actinobacterium isolated from bulbil of Dioscorea bulbifera L.</title>
        <authorList>
            <person name="Zhikuan W."/>
        </authorList>
    </citation>
    <scope>NUCLEOTIDE SEQUENCE [LARGE SCALE GENOMIC DNA]</scope>
    <source>
        <strain evidence="3 4">A217</strain>
    </source>
</reference>